<dbReference type="Proteomes" id="UP001652625">
    <property type="component" value="Chromosome 11"/>
</dbReference>
<organism evidence="1 2">
    <name type="scientific">Hydra vulgaris</name>
    <name type="common">Hydra</name>
    <name type="synonym">Hydra attenuata</name>
    <dbReference type="NCBI Taxonomy" id="6087"/>
    <lineage>
        <taxon>Eukaryota</taxon>
        <taxon>Metazoa</taxon>
        <taxon>Cnidaria</taxon>
        <taxon>Hydrozoa</taxon>
        <taxon>Hydroidolina</taxon>
        <taxon>Anthoathecata</taxon>
        <taxon>Aplanulata</taxon>
        <taxon>Hydridae</taxon>
        <taxon>Hydra</taxon>
    </lineage>
</organism>
<evidence type="ECO:0000313" key="2">
    <source>
        <dbReference type="RefSeq" id="XP_065665410.1"/>
    </source>
</evidence>
<evidence type="ECO:0000313" key="1">
    <source>
        <dbReference type="Proteomes" id="UP001652625"/>
    </source>
</evidence>
<dbReference type="RefSeq" id="XP_065665410.1">
    <property type="nucleotide sequence ID" value="XM_065809338.1"/>
</dbReference>
<sequence>MTNIENMLLEKEKNNILEKTKKKLKEQEKYFAVITDANVKIITGRLDKLDWEDSEKKVLKLFEEVLGVKGIKIERTHRTGPRDIKKNRAIVLKLLNYIDKVEIIKNSGKLKGKNIFINEDFCGETIKIRKELKEKMLNERALGKYAVITFDKLILREWKPKKSDEGN</sequence>
<keyword evidence="1" id="KW-1185">Reference proteome</keyword>
<dbReference type="Gene3D" id="3.30.70.1820">
    <property type="entry name" value="L1 transposable element, RRM domain"/>
    <property type="match status" value="1"/>
</dbReference>
<accession>A0ABM4CU12</accession>
<name>A0ABM4CU12_HYDVU</name>
<protein>
    <submittedName>
        <fullName evidence="2">Uncharacterized protein LOC136086844</fullName>
    </submittedName>
</protein>
<reference evidence="2" key="1">
    <citation type="submission" date="2025-08" db="UniProtKB">
        <authorList>
            <consortium name="RefSeq"/>
        </authorList>
    </citation>
    <scope>IDENTIFICATION</scope>
</reference>
<gene>
    <name evidence="2" type="primary">LOC136086844</name>
</gene>
<dbReference type="GeneID" id="136086844"/>
<proteinExistence type="predicted"/>